<evidence type="ECO:0000313" key="8">
    <source>
        <dbReference type="Proteomes" id="UP001210380"/>
    </source>
</evidence>
<keyword evidence="8" id="KW-1185">Reference proteome</keyword>
<dbReference type="InterPro" id="IPR029063">
    <property type="entry name" value="SAM-dependent_MTases_sf"/>
</dbReference>
<dbReference type="InterPro" id="IPR036388">
    <property type="entry name" value="WH-like_DNA-bd_sf"/>
</dbReference>
<evidence type="ECO:0000259" key="5">
    <source>
        <dbReference type="Pfam" id="PF08100"/>
    </source>
</evidence>
<dbReference type="Gene3D" id="3.40.50.150">
    <property type="entry name" value="Vaccinia Virus protein VP39"/>
    <property type="match status" value="1"/>
</dbReference>
<keyword evidence="2" id="KW-0808">Transferase</keyword>
<keyword evidence="3" id="KW-0949">S-adenosyl-L-methionine</keyword>
<dbReference type="PROSITE" id="PS51683">
    <property type="entry name" value="SAM_OMT_II"/>
    <property type="match status" value="1"/>
</dbReference>
<dbReference type="Gene3D" id="1.10.10.10">
    <property type="entry name" value="Winged helix-like DNA-binding domain superfamily/Winged helix DNA-binding domain"/>
    <property type="match status" value="1"/>
</dbReference>
<evidence type="ECO:0000259" key="4">
    <source>
        <dbReference type="Pfam" id="PF00891"/>
    </source>
</evidence>
<feature type="domain" description="O-methyltransferase dimerisation" evidence="5">
    <location>
        <begin position="145"/>
        <end position="220"/>
    </location>
</feature>
<accession>A0ABT4UU39</accession>
<dbReference type="PANTHER" id="PTHR43712">
    <property type="entry name" value="PUTATIVE (AFU_ORTHOLOGUE AFUA_4G14580)-RELATED"/>
    <property type="match status" value="1"/>
</dbReference>
<evidence type="ECO:0000256" key="3">
    <source>
        <dbReference type="ARBA" id="ARBA00022691"/>
    </source>
</evidence>
<dbReference type="SUPFAM" id="SSF53335">
    <property type="entry name" value="S-adenosyl-L-methionine-dependent methyltransferases"/>
    <property type="match status" value="1"/>
</dbReference>
<organism evidence="7 8">
    <name type="scientific">Saccharopolyspora oryzae</name>
    <dbReference type="NCBI Taxonomy" id="2997343"/>
    <lineage>
        <taxon>Bacteria</taxon>
        <taxon>Bacillati</taxon>
        <taxon>Actinomycetota</taxon>
        <taxon>Actinomycetes</taxon>
        <taxon>Pseudonocardiales</taxon>
        <taxon>Pseudonocardiaceae</taxon>
        <taxon>Saccharopolyspora</taxon>
    </lineage>
</organism>
<dbReference type="InterPro" id="IPR036390">
    <property type="entry name" value="WH_DNA-bd_sf"/>
</dbReference>
<dbReference type="InterPro" id="IPR037401">
    <property type="entry name" value="SnoaL-like"/>
</dbReference>
<feature type="domain" description="SnoaL-like" evidence="6">
    <location>
        <begin position="11"/>
        <end position="116"/>
    </location>
</feature>
<dbReference type="InterPro" id="IPR032710">
    <property type="entry name" value="NTF2-like_dom_sf"/>
</dbReference>
<evidence type="ECO:0000259" key="6">
    <source>
        <dbReference type="Pfam" id="PF12680"/>
    </source>
</evidence>
<dbReference type="PANTHER" id="PTHR43712:SF2">
    <property type="entry name" value="O-METHYLTRANSFERASE CICE"/>
    <property type="match status" value="1"/>
</dbReference>
<dbReference type="InterPro" id="IPR012967">
    <property type="entry name" value="COMT_dimerisation"/>
</dbReference>
<dbReference type="SUPFAM" id="SSF46785">
    <property type="entry name" value="Winged helix' DNA-binding domain"/>
    <property type="match status" value="1"/>
</dbReference>
<dbReference type="SUPFAM" id="SSF54427">
    <property type="entry name" value="NTF2-like"/>
    <property type="match status" value="1"/>
</dbReference>
<dbReference type="RefSeq" id="WP_270947817.1">
    <property type="nucleotide sequence ID" value="NZ_JAQGLA010000007.1"/>
</dbReference>
<dbReference type="InterPro" id="IPR016461">
    <property type="entry name" value="COMT-like"/>
</dbReference>
<dbReference type="EMBL" id="JAQGLA010000007">
    <property type="protein sequence ID" value="MDA3625240.1"/>
    <property type="molecule type" value="Genomic_DNA"/>
</dbReference>
<dbReference type="Proteomes" id="UP001210380">
    <property type="component" value="Unassembled WGS sequence"/>
</dbReference>
<name>A0ABT4UU39_9PSEU</name>
<evidence type="ECO:0000313" key="7">
    <source>
        <dbReference type="EMBL" id="MDA3625240.1"/>
    </source>
</evidence>
<dbReference type="Pfam" id="PF08100">
    <property type="entry name" value="Dimerisation"/>
    <property type="match status" value="1"/>
</dbReference>
<dbReference type="GO" id="GO:0008168">
    <property type="term" value="F:methyltransferase activity"/>
    <property type="evidence" value="ECO:0007669"/>
    <property type="project" value="UniProtKB-KW"/>
</dbReference>
<feature type="domain" description="O-methyltransferase C-terminal" evidence="4">
    <location>
        <begin position="243"/>
        <end position="453"/>
    </location>
</feature>
<dbReference type="Pfam" id="PF12680">
    <property type="entry name" value="SnoaL_2"/>
    <property type="match status" value="1"/>
</dbReference>
<dbReference type="GO" id="GO:0032259">
    <property type="term" value="P:methylation"/>
    <property type="evidence" value="ECO:0007669"/>
    <property type="project" value="UniProtKB-KW"/>
</dbReference>
<dbReference type="Pfam" id="PF00891">
    <property type="entry name" value="Methyltransf_2"/>
    <property type="match status" value="1"/>
</dbReference>
<comment type="caution">
    <text evidence="7">The sequence shown here is derived from an EMBL/GenBank/DDBJ whole genome shotgun (WGS) entry which is preliminary data.</text>
</comment>
<protein>
    <submittedName>
        <fullName evidence="7">Methyltransferase</fullName>
    </submittedName>
</protein>
<evidence type="ECO:0000256" key="2">
    <source>
        <dbReference type="ARBA" id="ARBA00022679"/>
    </source>
</evidence>
<dbReference type="CDD" id="cd02440">
    <property type="entry name" value="AdoMet_MTases"/>
    <property type="match status" value="1"/>
</dbReference>
<gene>
    <name evidence="7" type="ORF">OU415_07325</name>
</gene>
<sequence length="471" mass="52222">MSTNADIVRFSYSAFRHGDIDAAFNAFAPDIEWTSPTGMSDFGLGGTVRGHDDVRTFLARANSTFSEVHVEPHEFVESDDRIAVFGEHRLRGTRGGRSCTVPFAHSWRLDDGKATHFQDLHDVSEVRRILRHDDEPPNSPEGIIQLGLGFWRSKAVLAAVRLGVFTALAGRPLELAELRAGTGVHERGARDFFDSLVALGLLHRDGSVYRNAPAAEEFLDSGKPHQYVGGVLEEAESQWYPAWAHLVEALTDGVPQWVVTGEQENAFDEIYLEPDQLRRFERAMIGGLVPVMRTLPERFPWQQHRTVADIGCCGGALLASVLVRHPHLTATGFDLPALAPLFADTAARHGLEDRMRFTAGSFLTDPLPAADVHVFGHVLHNWDLDTKRMLLRKSFEALPPGGTAVIYETLIDDERRHHVFGLMMSLHMHVLSPGGYDYTGADCQEWLGGAGFRTSRVEHLTGHEFVVIGVK</sequence>
<keyword evidence="1 7" id="KW-0489">Methyltransferase</keyword>
<reference evidence="7 8" key="1">
    <citation type="submission" date="2022-11" db="EMBL/GenBank/DDBJ databases">
        <title>Draft genome sequence of Saccharopolyspora sp. WRP15-2 isolated from rhizosphere soils of wild rice in Thailand.</title>
        <authorList>
            <person name="Duangmal K."/>
            <person name="Kammanee S."/>
            <person name="Muangham S."/>
        </authorList>
    </citation>
    <scope>NUCLEOTIDE SEQUENCE [LARGE SCALE GENOMIC DNA]</scope>
    <source>
        <strain evidence="7 8">WRP15-2</strain>
    </source>
</reference>
<dbReference type="InterPro" id="IPR001077">
    <property type="entry name" value="COMT_C"/>
</dbReference>
<proteinExistence type="predicted"/>
<dbReference type="Gene3D" id="3.10.450.50">
    <property type="match status" value="1"/>
</dbReference>
<evidence type="ECO:0000256" key="1">
    <source>
        <dbReference type="ARBA" id="ARBA00022603"/>
    </source>
</evidence>